<feature type="domain" description="AB hydrolase-1" evidence="3">
    <location>
        <begin position="46"/>
        <end position="201"/>
    </location>
</feature>
<dbReference type="RefSeq" id="WP_212017235.1">
    <property type="nucleotide sequence ID" value="NZ_JAAFYZ010000167.1"/>
</dbReference>
<dbReference type="PANTHER" id="PTHR43248">
    <property type="entry name" value="2-SUCCINYL-6-HYDROXY-2,4-CYCLOHEXADIENE-1-CARBOXYLATE SYNTHASE"/>
    <property type="match status" value="1"/>
</dbReference>
<dbReference type="Proteomes" id="UP000730482">
    <property type="component" value="Unassembled WGS sequence"/>
</dbReference>
<keyword evidence="5" id="KW-1185">Reference proteome</keyword>
<sequence length="423" mass="46474">MNPRLAVTDHVFTVPLDYDEPDAATIDVFAREVVDPRRAADPDGLPWLVFLQGGPGGKSPRPGRGVPGWLDQALSTHRLLLLDQRGTGRSTPVTPTVARGFASGEDLAHYLSLHRADSIVRDCEHIRRELCGDQPWETLGQSYGGFVTLTYLSRCPEGLRACYVTGGLPGLDTTADDVYRNTYPRVAAKNAEFYERYPQDRGKVARIAEVLNTGAVRLPDGDSLTTDRLRSLGLAFGMGDGYERVHWLLDEAFSRPGELSDTFLLNVGGPTGFVDNPLFTILQEPCFAQGPKPTAWAAQRIMAEYPAFAEDADPLLFTGEMIYPWMFRDVRALRPFAEAADILAAKDDWPLLYDPKQLAKNEVPLAAAVYHDDMYVPVEFSMRTLSGLGAARAWVTNEWEHDGGNASGGSVLARLMDMAAGRA</sequence>
<proteinExistence type="inferred from homology"/>
<dbReference type="Pfam" id="PF00561">
    <property type="entry name" value="Abhydrolase_1"/>
    <property type="match status" value="1"/>
</dbReference>
<dbReference type="InterPro" id="IPR029058">
    <property type="entry name" value="AB_hydrolase_fold"/>
</dbReference>
<accession>A0ABS5L128</accession>
<name>A0ABS5L128_9ACTN</name>
<evidence type="ECO:0000256" key="2">
    <source>
        <dbReference type="ARBA" id="ARBA00022801"/>
    </source>
</evidence>
<dbReference type="PRINTS" id="PR00793">
    <property type="entry name" value="PROAMNOPTASE"/>
</dbReference>
<dbReference type="InterPro" id="IPR002410">
    <property type="entry name" value="Peptidase_S33"/>
</dbReference>
<dbReference type="EMBL" id="JAAFYZ010000167">
    <property type="protein sequence ID" value="MBS2552033.1"/>
    <property type="molecule type" value="Genomic_DNA"/>
</dbReference>
<dbReference type="InterPro" id="IPR051601">
    <property type="entry name" value="Serine_prot/Carboxylest_S33"/>
</dbReference>
<gene>
    <name evidence="4" type="ORF">KGQ19_34735</name>
</gene>
<reference evidence="4 5" key="1">
    <citation type="submission" date="2020-02" db="EMBL/GenBank/DDBJ databases">
        <title>Acidophilic actinobacteria isolated from forest soil.</title>
        <authorList>
            <person name="Golinska P."/>
        </authorList>
    </citation>
    <scope>NUCLEOTIDE SEQUENCE [LARGE SCALE GENOMIC DNA]</scope>
    <source>
        <strain evidence="4 5">NL8</strain>
    </source>
</reference>
<comment type="similarity">
    <text evidence="1">Belongs to the peptidase S33 family.</text>
</comment>
<organism evidence="4 5">
    <name type="scientific">Catenulispora pinistramenti</name>
    <dbReference type="NCBI Taxonomy" id="2705254"/>
    <lineage>
        <taxon>Bacteria</taxon>
        <taxon>Bacillati</taxon>
        <taxon>Actinomycetota</taxon>
        <taxon>Actinomycetes</taxon>
        <taxon>Catenulisporales</taxon>
        <taxon>Catenulisporaceae</taxon>
        <taxon>Catenulispora</taxon>
    </lineage>
</organism>
<evidence type="ECO:0000313" key="4">
    <source>
        <dbReference type="EMBL" id="MBS2552033.1"/>
    </source>
</evidence>
<dbReference type="InterPro" id="IPR000073">
    <property type="entry name" value="AB_hydrolase_1"/>
</dbReference>
<dbReference type="Gene3D" id="3.40.50.1820">
    <property type="entry name" value="alpha/beta hydrolase"/>
    <property type="match status" value="1"/>
</dbReference>
<dbReference type="SUPFAM" id="SSF53474">
    <property type="entry name" value="alpha/beta-Hydrolases"/>
    <property type="match status" value="1"/>
</dbReference>
<protein>
    <submittedName>
        <fullName evidence="4">Alpha/beta fold hydrolase</fullName>
    </submittedName>
</protein>
<dbReference type="PANTHER" id="PTHR43248:SF2">
    <property type="entry name" value="PROLYL AMINOPEPTIDASE"/>
    <property type="match status" value="1"/>
</dbReference>
<dbReference type="GO" id="GO:0016787">
    <property type="term" value="F:hydrolase activity"/>
    <property type="evidence" value="ECO:0007669"/>
    <property type="project" value="UniProtKB-KW"/>
</dbReference>
<comment type="caution">
    <text evidence="4">The sequence shown here is derived from an EMBL/GenBank/DDBJ whole genome shotgun (WGS) entry which is preliminary data.</text>
</comment>
<evidence type="ECO:0000313" key="5">
    <source>
        <dbReference type="Proteomes" id="UP000730482"/>
    </source>
</evidence>
<keyword evidence="2 4" id="KW-0378">Hydrolase</keyword>
<evidence type="ECO:0000256" key="1">
    <source>
        <dbReference type="ARBA" id="ARBA00010088"/>
    </source>
</evidence>
<evidence type="ECO:0000259" key="3">
    <source>
        <dbReference type="Pfam" id="PF00561"/>
    </source>
</evidence>